<evidence type="ECO:0000313" key="3">
    <source>
        <dbReference type="Proteomes" id="UP000266841"/>
    </source>
</evidence>
<sequence length="267" mass="28470">LSRRGVGSRPGVGQRHCHADDVGLFDAGRAAREERPGDGRTRTAEVAEVQDGPGGSAHRLLALTSAASAAQGGRRQMRSGLRIPRRDSSSWPFLSRTSSSGRPLVPPRPPRKALVARDATSGPASVGSRTRRSRPAVPMTGPPPGLRREETYGSRYRPRQTQSHRGGVGGVRLEPAAQSWVSRGRGERSPRTPNGRRRAARRSGTRNRLALPRRPSGTGALRPLVSLHLGSLTPTRAAGFAATGRSSSSSVIPGYKTAQKTKLPKET</sequence>
<evidence type="ECO:0000313" key="2">
    <source>
        <dbReference type="EMBL" id="EJK56232.1"/>
    </source>
</evidence>
<feature type="region of interest" description="Disordered" evidence="1">
    <location>
        <begin position="27"/>
        <end position="222"/>
    </location>
</feature>
<reference evidence="2 3" key="1">
    <citation type="journal article" date="2012" name="Genome Biol.">
        <title>Genome and low-iron response of an oceanic diatom adapted to chronic iron limitation.</title>
        <authorList>
            <person name="Lommer M."/>
            <person name="Specht M."/>
            <person name="Roy A.S."/>
            <person name="Kraemer L."/>
            <person name="Andreson R."/>
            <person name="Gutowska M.A."/>
            <person name="Wolf J."/>
            <person name="Bergner S.V."/>
            <person name="Schilhabel M.B."/>
            <person name="Klostermeier U.C."/>
            <person name="Beiko R.G."/>
            <person name="Rosenstiel P."/>
            <person name="Hippler M."/>
            <person name="Laroche J."/>
        </authorList>
    </citation>
    <scope>NUCLEOTIDE SEQUENCE [LARGE SCALE GENOMIC DNA]</scope>
    <source>
        <strain evidence="2 3">CCMP1005</strain>
    </source>
</reference>
<comment type="caution">
    <text evidence="2">The sequence shown here is derived from an EMBL/GenBank/DDBJ whole genome shotgun (WGS) entry which is preliminary data.</text>
</comment>
<proteinExistence type="predicted"/>
<feature type="non-terminal residue" evidence="2">
    <location>
        <position position="1"/>
    </location>
</feature>
<keyword evidence="3" id="KW-1185">Reference proteome</keyword>
<protein>
    <submittedName>
        <fullName evidence="2">Uncharacterized protein</fullName>
    </submittedName>
</protein>
<gene>
    <name evidence="2" type="ORF">THAOC_23924</name>
</gene>
<feature type="compositionally biased region" description="Low complexity" evidence="1">
    <location>
        <begin position="56"/>
        <end position="70"/>
    </location>
</feature>
<feature type="region of interest" description="Disordered" evidence="1">
    <location>
        <begin position="240"/>
        <end position="267"/>
    </location>
</feature>
<dbReference type="EMBL" id="AGNL01032053">
    <property type="protein sequence ID" value="EJK56232.1"/>
    <property type="molecule type" value="Genomic_DNA"/>
</dbReference>
<name>K0SC25_THAOC</name>
<dbReference type="AlphaFoldDB" id="K0SC25"/>
<feature type="compositionally biased region" description="Low complexity" evidence="1">
    <location>
        <begin position="1"/>
        <end position="14"/>
    </location>
</feature>
<feature type="region of interest" description="Disordered" evidence="1">
    <location>
        <begin position="1"/>
        <end position="20"/>
    </location>
</feature>
<evidence type="ECO:0000256" key="1">
    <source>
        <dbReference type="SAM" id="MobiDB-lite"/>
    </source>
</evidence>
<feature type="compositionally biased region" description="Basic and acidic residues" evidence="1">
    <location>
        <begin position="29"/>
        <end position="45"/>
    </location>
</feature>
<dbReference type="Proteomes" id="UP000266841">
    <property type="component" value="Unassembled WGS sequence"/>
</dbReference>
<accession>K0SC25</accession>
<feature type="compositionally biased region" description="Polar residues" evidence="1">
    <location>
        <begin position="89"/>
        <end position="101"/>
    </location>
</feature>
<feature type="compositionally biased region" description="Basic residues" evidence="1">
    <location>
        <begin position="194"/>
        <end position="205"/>
    </location>
</feature>
<organism evidence="2 3">
    <name type="scientific">Thalassiosira oceanica</name>
    <name type="common">Marine diatom</name>
    <dbReference type="NCBI Taxonomy" id="159749"/>
    <lineage>
        <taxon>Eukaryota</taxon>
        <taxon>Sar</taxon>
        <taxon>Stramenopiles</taxon>
        <taxon>Ochrophyta</taxon>
        <taxon>Bacillariophyta</taxon>
        <taxon>Coscinodiscophyceae</taxon>
        <taxon>Thalassiosirophycidae</taxon>
        <taxon>Thalassiosirales</taxon>
        <taxon>Thalassiosiraceae</taxon>
        <taxon>Thalassiosira</taxon>
    </lineage>
</organism>